<proteinExistence type="inferred from homology"/>
<reference evidence="5" key="1">
    <citation type="submission" date="2023-04" db="EMBL/GenBank/DDBJ databases">
        <title>Phytophthora fragariaefolia NBRC 109709.</title>
        <authorList>
            <person name="Ichikawa N."/>
            <person name="Sato H."/>
            <person name="Tonouchi N."/>
        </authorList>
    </citation>
    <scope>NUCLEOTIDE SEQUENCE</scope>
    <source>
        <strain evidence="5">NBRC 109709</strain>
    </source>
</reference>
<keyword evidence="3" id="KW-0418">Kinase</keyword>
<dbReference type="AlphaFoldDB" id="A0A9W6Y8W2"/>
<evidence type="ECO:0000259" key="4">
    <source>
        <dbReference type="Pfam" id="PF00294"/>
    </source>
</evidence>
<evidence type="ECO:0000256" key="1">
    <source>
        <dbReference type="ARBA" id="ARBA00010688"/>
    </source>
</evidence>
<name>A0A9W6Y8W2_9STRA</name>
<feature type="domain" description="Carbohydrate kinase PfkB" evidence="4">
    <location>
        <begin position="19"/>
        <end position="147"/>
    </location>
</feature>
<dbReference type="GO" id="GO:0010043">
    <property type="term" value="P:response to zinc ion"/>
    <property type="evidence" value="ECO:0007669"/>
    <property type="project" value="TreeGrafter"/>
</dbReference>
<dbReference type="Gene3D" id="3.40.1190.20">
    <property type="match status" value="1"/>
</dbReference>
<accession>A0A9W6Y8W2</accession>
<dbReference type="Pfam" id="PF00294">
    <property type="entry name" value="PfkB"/>
    <property type="match status" value="1"/>
</dbReference>
<dbReference type="GO" id="GO:0032868">
    <property type="term" value="P:response to insulin"/>
    <property type="evidence" value="ECO:0007669"/>
    <property type="project" value="TreeGrafter"/>
</dbReference>
<dbReference type="GO" id="GO:0070873">
    <property type="term" value="P:regulation of glycogen metabolic process"/>
    <property type="evidence" value="ECO:0007669"/>
    <property type="project" value="TreeGrafter"/>
</dbReference>
<comment type="caution">
    <text evidence="5">The sequence shown here is derived from an EMBL/GenBank/DDBJ whole genome shotgun (WGS) entry which is preliminary data.</text>
</comment>
<dbReference type="PANTHER" id="PTHR43085">
    <property type="entry name" value="HEXOKINASE FAMILY MEMBER"/>
    <property type="match status" value="1"/>
</dbReference>
<keyword evidence="2" id="KW-0808">Transferase</keyword>
<dbReference type="GO" id="GO:0009749">
    <property type="term" value="P:response to glucose"/>
    <property type="evidence" value="ECO:0007669"/>
    <property type="project" value="TreeGrafter"/>
</dbReference>
<dbReference type="GO" id="GO:0009744">
    <property type="term" value="P:response to sucrose"/>
    <property type="evidence" value="ECO:0007669"/>
    <property type="project" value="TreeGrafter"/>
</dbReference>
<dbReference type="GO" id="GO:0004454">
    <property type="term" value="F:ketohexokinase activity"/>
    <property type="evidence" value="ECO:0007669"/>
    <property type="project" value="TreeGrafter"/>
</dbReference>
<evidence type="ECO:0000256" key="3">
    <source>
        <dbReference type="ARBA" id="ARBA00022777"/>
    </source>
</evidence>
<evidence type="ECO:0000313" key="6">
    <source>
        <dbReference type="Proteomes" id="UP001165121"/>
    </source>
</evidence>
<dbReference type="Proteomes" id="UP001165121">
    <property type="component" value="Unassembled WGS sequence"/>
</dbReference>
<dbReference type="InterPro" id="IPR011611">
    <property type="entry name" value="PfkB_dom"/>
</dbReference>
<comment type="similarity">
    <text evidence="1">Belongs to the carbohydrate kinase PfkB family.</text>
</comment>
<dbReference type="OrthoDB" id="204058at2759"/>
<keyword evidence="6" id="KW-1185">Reference proteome</keyword>
<dbReference type="InterPro" id="IPR050306">
    <property type="entry name" value="PfkB_Carbo_kinase"/>
</dbReference>
<organism evidence="5 6">
    <name type="scientific">Phytophthora fragariaefolia</name>
    <dbReference type="NCBI Taxonomy" id="1490495"/>
    <lineage>
        <taxon>Eukaryota</taxon>
        <taxon>Sar</taxon>
        <taxon>Stramenopiles</taxon>
        <taxon>Oomycota</taxon>
        <taxon>Peronosporomycetes</taxon>
        <taxon>Peronosporales</taxon>
        <taxon>Peronosporaceae</taxon>
        <taxon>Phytophthora</taxon>
    </lineage>
</organism>
<dbReference type="InterPro" id="IPR029056">
    <property type="entry name" value="Ribokinase-like"/>
</dbReference>
<dbReference type="SUPFAM" id="SSF53613">
    <property type="entry name" value="Ribokinase-like"/>
    <property type="match status" value="1"/>
</dbReference>
<dbReference type="GO" id="GO:0006000">
    <property type="term" value="P:fructose metabolic process"/>
    <property type="evidence" value="ECO:0007669"/>
    <property type="project" value="TreeGrafter"/>
</dbReference>
<gene>
    <name evidence="5" type="ORF">Pfra01_002421400</name>
</gene>
<dbReference type="PANTHER" id="PTHR43085:SF55">
    <property type="entry name" value="KETOHEXOKINASE"/>
    <property type="match status" value="1"/>
</dbReference>
<dbReference type="GO" id="GO:0009750">
    <property type="term" value="P:response to fructose"/>
    <property type="evidence" value="ECO:0007669"/>
    <property type="project" value="TreeGrafter"/>
</dbReference>
<protein>
    <submittedName>
        <fullName evidence="5">Unnamed protein product</fullName>
    </submittedName>
</protein>
<evidence type="ECO:0000313" key="5">
    <source>
        <dbReference type="EMBL" id="GMF56893.1"/>
    </source>
</evidence>
<dbReference type="EMBL" id="BSXT01004136">
    <property type="protein sequence ID" value="GMF56893.1"/>
    <property type="molecule type" value="Genomic_DNA"/>
</dbReference>
<sequence>MPVASISVEIEALRNDWRAAMKLISLVDYAFISKDYLREKLGFQTARQFFEAILANQWVCEDLAEHAKAFVCPWGSEGVYYLDMAGSTMHHVSTIRLDNVVETIGAGDAFIGASLAGLSRWNLPLAQVLKTACEVASAKCLKPGFALAPEDKQVWEQRLQRELGTTNAYAA</sequence>
<evidence type="ECO:0000256" key="2">
    <source>
        <dbReference type="ARBA" id="ARBA00022679"/>
    </source>
</evidence>
<dbReference type="GO" id="GO:0005737">
    <property type="term" value="C:cytoplasm"/>
    <property type="evidence" value="ECO:0007669"/>
    <property type="project" value="TreeGrafter"/>
</dbReference>